<protein>
    <submittedName>
        <fullName evidence="2">Kinase-like domain-containing protein</fullName>
    </submittedName>
</protein>
<dbReference type="SUPFAM" id="SSF56112">
    <property type="entry name" value="Protein kinase-like (PK-like)"/>
    <property type="match status" value="1"/>
</dbReference>
<dbReference type="InterPro" id="IPR011009">
    <property type="entry name" value="Kinase-like_dom_sf"/>
</dbReference>
<dbReference type="RefSeq" id="WP_207688207.1">
    <property type="nucleotide sequence ID" value="NZ_CP061799.1"/>
</dbReference>
<keyword evidence="3" id="KW-1185">Reference proteome</keyword>
<evidence type="ECO:0000313" key="3">
    <source>
        <dbReference type="Proteomes" id="UP000663720"/>
    </source>
</evidence>
<proteinExistence type="predicted"/>
<keyword evidence="2" id="KW-0418">Kinase</keyword>
<dbReference type="Gene3D" id="1.10.510.10">
    <property type="entry name" value="Transferase(Phosphotransferase) domain 1"/>
    <property type="match status" value="1"/>
</dbReference>
<feature type="domain" description="Protein kinase" evidence="1">
    <location>
        <begin position="200"/>
        <end position="513"/>
    </location>
</feature>
<dbReference type="InterPro" id="IPR000719">
    <property type="entry name" value="Prot_kinase_dom"/>
</dbReference>
<evidence type="ECO:0000259" key="1">
    <source>
        <dbReference type="PROSITE" id="PS50011"/>
    </source>
</evidence>
<dbReference type="PROSITE" id="PS50011">
    <property type="entry name" value="PROTEIN_KINASE_DOM"/>
    <property type="match status" value="1"/>
</dbReference>
<evidence type="ECO:0000313" key="2">
    <source>
        <dbReference type="EMBL" id="QTA82261.1"/>
    </source>
</evidence>
<gene>
    <name evidence="2" type="ORF">dnl_46340</name>
</gene>
<name>A0A975BB98_9BACT</name>
<reference evidence="2" key="1">
    <citation type="journal article" date="2021" name="Microb. Physiol.">
        <title>Proteogenomic Insights into the Physiology of Marine, Sulfate-Reducing, Filamentous Desulfonema limicola and Desulfonema magnum.</title>
        <authorList>
            <person name="Schnaars V."/>
            <person name="Wohlbrand L."/>
            <person name="Scheve S."/>
            <person name="Hinrichs C."/>
            <person name="Reinhardt R."/>
            <person name="Rabus R."/>
        </authorList>
    </citation>
    <scope>NUCLEOTIDE SEQUENCE</scope>
    <source>
        <strain evidence="2">5ac10</strain>
    </source>
</reference>
<dbReference type="KEGG" id="dli:dnl_46340"/>
<dbReference type="GO" id="GO:0004672">
    <property type="term" value="F:protein kinase activity"/>
    <property type="evidence" value="ECO:0007669"/>
    <property type="project" value="InterPro"/>
</dbReference>
<dbReference type="GO" id="GO:0005524">
    <property type="term" value="F:ATP binding"/>
    <property type="evidence" value="ECO:0007669"/>
    <property type="project" value="InterPro"/>
</dbReference>
<dbReference type="EMBL" id="CP061799">
    <property type="protein sequence ID" value="QTA82261.1"/>
    <property type="molecule type" value="Genomic_DNA"/>
</dbReference>
<organism evidence="2 3">
    <name type="scientific">Desulfonema limicola</name>
    <dbReference type="NCBI Taxonomy" id="45656"/>
    <lineage>
        <taxon>Bacteria</taxon>
        <taxon>Pseudomonadati</taxon>
        <taxon>Thermodesulfobacteriota</taxon>
        <taxon>Desulfobacteria</taxon>
        <taxon>Desulfobacterales</taxon>
        <taxon>Desulfococcaceae</taxon>
        <taxon>Desulfonema</taxon>
    </lineage>
</organism>
<keyword evidence="2" id="KW-0808">Transferase</keyword>
<dbReference type="AlphaFoldDB" id="A0A975BB98"/>
<accession>A0A975BB98</accession>
<sequence>MIKITKIDIVRFFLNIFKIQQNASTLPSKYECLSSMDEEGDLIYELQIHRQGQQISRRITIGPLGEDSGSKSKCFKVIYDEILVVKIPPVPVMNFNTYIQSIDSEKKITDILSPYIECVIPSVSAILKKIKPFSEDSMLDPGVLESRCIEKLKTFGNFQNYLKIKDCYAFFMNLSTYSFLGQVIKDMHFMKDRMYKEVLSQVEMLEHPGLFEDIYGTDNALLFYRISEIYIKFEDELNLLLKKYMLSSTPSYNKKEWFLTHLAGQEITAKQDHLSEFTDKLNELLKKIIIKNIDIVQSYRKTIKLHIYNTKFKQIKSWIEGLITNLVSLLAILRQRGIAIRDLKPDNVFVVGDLSINPHLLSSPEEYSIGLIDFETSVNLRPEPGQKIAQPMLAGTPSYATPSHLFKNELLSQVYEDIARILHIQDWQAVNSMIFNVITGNRLTNETGRLIPGIARTIKKTPRQSMDNPDVYNSCNQAFWNKANNEFQEKMLSFKPVLQTAKIIIPENAKSMFNEEALILQKAIHEKIKNIVKSQNLFKSQKSRNELLNASYKKIKLYHLNWEQGKNIPKLNPLIRKQVVIMFNNLKNLKHEYLQITNFIKLIQHEKTVLSAYNLMSFMFNVVMSAMYQDSWEIKTKSFVKTKDVKKSPDTIISSEENIAIESTIA</sequence>
<dbReference type="Proteomes" id="UP000663720">
    <property type="component" value="Chromosome"/>
</dbReference>